<keyword evidence="1" id="KW-0732">Signal</keyword>
<dbReference type="eggNOG" id="ENOG502ZKMK">
    <property type="taxonomic scope" value="Bacteria"/>
</dbReference>
<evidence type="ECO:0000313" key="2">
    <source>
        <dbReference type="EMBL" id="BAM02872.1"/>
    </source>
</evidence>
<feature type="chain" id="PRO_5003628724" evidence="1">
    <location>
        <begin position="31"/>
        <end position="294"/>
    </location>
</feature>
<dbReference type="InterPro" id="IPR046230">
    <property type="entry name" value="DUF6263"/>
</dbReference>
<proteinExistence type="predicted"/>
<dbReference type="Proteomes" id="UP000007881">
    <property type="component" value="Chromosome"/>
</dbReference>
<dbReference type="AlphaFoldDB" id="I0IC84"/>
<keyword evidence="3" id="KW-1185">Reference proteome</keyword>
<sequence length="294" mass="30799">MPNKLAGSGTAPLLALAASLIVAAPAPAAAAETIRLRLNPPVGEAVRQRMVMEMRMRQPVPGQDKPMDVRTDMTLETSMVTLDEKPAEGDFVLATTIQRATMELDVPNAEPMRYDSDDPGPPAEGPAAAAFGPLAAMIGETVRATMTDRGVVVDADTGNLAVAEEAQGTIESMLGGQPQLPEGPIAVGDRWEQSVEIAAPGGLPVEVAMGWTLTGFDDASARFDVDGDNEMNLQPGGGATVRMQIRTSGTATLDRATGLAREMDLTQTITGETAAGAMTLPMEMTIKTKVRTLD</sequence>
<gene>
    <name evidence="2" type="ordered locus">PSMK_07130</name>
</gene>
<accession>I0IC84</accession>
<dbReference type="HOGENOM" id="CLU_946124_0_0_0"/>
<protein>
    <submittedName>
        <fullName evidence="2">Uncharacterized protein</fullName>
    </submittedName>
</protein>
<reference evidence="2 3" key="1">
    <citation type="submission" date="2012-02" db="EMBL/GenBank/DDBJ databases">
        <title>Complete genome sequence of Phycisphaera mikurensis NBRC 102666.</title>
        <authorList>
            <person name="Ankai A."/>
            <person name="Hosoyama A."/>
            <person name="Terui Y."/>
            <person name="Sekine M."/>
            <person name="Fukai R."/>
            <person name="Kato Y."/>
            <person name="Nakamura S."/>
            <person name="Yamada-Narita S."/>
            <person name="Kawakoshi A."/>
            <person name="Fukunaga Y."/>
            <person name="Yamazaki S."/>
            <person name="Fujita N."/>
        </authorList>
    </citation>
    <scope>NUCLEOTIDE SEQUENCE [LARGE SCALE GENOMIC DNA]</scope>
    <source>
        <strain evidence="3">NBRC 102666 / KCTC 22515 / FYK2301M01</strain>
    </source>
</reference>
<dbReference type="KEGG" id="phm:PSMK_07130"/>
<dbReference type="Pfam" id="PF19777">
    <property type="entry name" value="DUF6263"/>
    <property type="match status" value="1"/>
</dbReference>
<dbReference type="EMBL" id="AP012338">
    <property type="protein sequence ID" value="BAM02872.1"/>
    <property type="molecule type" value="Genomic_DNA"/>
</dbReference>
<dbReference type="OrthoDB" id="250033at2"/>
<evidence type="ECO:0000313" key="3">
    <source>
        <dbReference type="Proteomes" id="UP000007881"/>
    </source>
</evidence>
<evidence type="ECO:0000256" key="1">
    <source>
        <dbReference type="SAM" id="SignalP"/>
    </source>
</evidence>
<feature type="signal peptide" evidence="1">
    <location>
        <begin position="1"/>
        <end position="30"/>
    </location>
</feature>
<organism evidence="2 3">
    <name type="scientific">Phycisphaera mikurensis (strain NBRC 102666 / KCTC 22515 / FYK2301M01)</name>
    <dbReference type="NCBI Taxonomy" id="1142394"/>
    <lineage>
        <taxon>Bacteria</taxon>
        <taxon>Pseudomonadati</taxon>
        <taxon>Planctomycetota</taxon>
        <taxon>Phycisphaerae</taxon>
        <taxon>Phycisphaerales</taxon>
        <taxon>Phycisphaeraceae</taxon>
        <taxon>Phycisphaera</taxon>
    </lineage>
</organism>
<name>I0IC84_PHYMF</name>
<dbReference type="RefSeq" id="WP_014436092.1">
    <property type="nucleotide sequence ID" value="NC_017080.1"/>
</dbReference>